<dbReference type="Proteomes" id="UP000008549">
    <property type="component" value="Unassembled WGS sequence"/>
</dbReference>
<name>A8X795_CAEBR</name>
<feature type="domain" description="MATH" evidence="1">
    <location>
        <begin position="165"/>
        <end position="269"/>
    </location>
</feature>
<evidence type="ECO:0000259" key="1">
    <source>
        <dbReference type="Pfam" id="PF22486"/>
    </source>
</evidence>
<dbReference type="AlphaFoldDB" id="A8X795"/>
<evidence type="ECO:0000313" key="2">
    <source>
        <dbReference type="EMBL" id="CAP28506.2"/>
    </source>
</evidence>
<protein>
    <submittedName>
        <fullName evidence="2">Protein CBG08732</fullName>
    </submittedName>
</protein>
<dbReference type="HOGENOM" id="CLU_790459_0_0_1"/>
<organism evidence="2 3">
    <name type="scientific">Caenorhabditis briggsae</name>
    <dbReference type="NCBI Taxonomy" id="6238"/>
    <lineage>
        <taxon>Eukaryota</taxon>
        <taxon>Metazoa</taxon>
        <taxon>Ecdysozoa</taxon>
        <taxon>Nematoda</taxon>
        <taxon>Chromadorea</taxon>
        <taxon>Rhabditida</taxon>
        <taxon>Rhabditina</taxon>
        <taxon>Rhabditomorpha</taxon>
        <taxon>Rhabditoidea</taxon>
        <taxon>Rhabditidae</taxon>
        <taxon>Peloderinae</taxon>
        <taxon>Caenorhabditis</taxon>
    </lineage>
</organism>
<dbReference type="InParanoid" id="A8X795"/>
<reference evidence="2 3" key="2">
    <citation type="journal article" date="2011" name="PLoS Genet.">
        <title>Caenorhabditis briggsae recombinant inbred line genotypes reveal inter-strain incompatibility and the evolution of recombination.</title>
        <authorList>
            <person name="Ross J.A."/>
            <person name="Koboldt D.C."/>
            <person name="Staisch J.E."/>
            <person name="Chamberlin H.M."/>
            <person name="Gupta B.P."/>
            <person name="Miller R.D."/>
            <person name="Baird S.E."/>
            <person name="Haag E.S."/>
        </authorList>
    </citation>
    <scope>NUCLEOTIDE SEQUENCE [LARGE SCALE GENOMIC DNA]</scope>
    <source>
        <strain evidence="2 3">AF16</strain>
    </source>
</reference>
<gene>
    <name evidence="2" type="ORF">CBG08732</name>
    <name evidence="2" type="ORF">CBG_08732</name>
</gene>
<dbReference type="CTD" id="8582612"/>
<proteinExistence type="predicted"/>
<dbReference type="SUPFAM" id="SSF49599">
    <property type="entry name" value="TRAF domain-like"/>
    <property type="match status" value="1"/>
</dbReference>
<evidence type="ECO:0000313" key="3">
    <source>
        <dbReference type="Proteomes" id="UP000008549"/>
    </source>
</evidence>
<dbReference type="InterPro" id="IPR008974">
    <property type="entry name" value="TRAF-like"/>
</dbReference>
<dbReference type="KEGG" id="cbr:CBG_08732"/>
<dbReference type="GeneID" id="8582612"/>
<dbReference type="CDD" id="cd00121">
    <property type="entry name" value="MATH"/>
    <property type="match status" value="1"/>
</dbReference>
<dbReference type="RefSeq" id="XP_045093837.1">
    <property type="nucleotide sequence ID" value="XM_045241623.1"/>
</dbReference>
<keyword evidence="3" id="KW-1185">Reference proteome</keyword>
<accession>A8X795</accession>
<dbReference type="Pfam" id="PF22486">
    <property type="entry name" value="MATH_2"/>
    <property type="match status" value="1"/>
</dbReference>
<dbReference type="eggNOG" id="KOG1987">
    <property type="taxonomic scope" value="Eukaryota"/>
</dbReference>
<dbReference type="InterPro" id="IPR002083">
    <property type="entry name" value="MATH/TRAF_dom"/>
</dbReference>
<sequence length="351" mass="39609">MSGIEDNFLLNASAIARISEILTRTQSNPTVPPSDEYVMDVNTIKLSHRWTINNFGSILRLSSPEDKMTGKILSNPCFYPLPPIPTVEPTLEPTNDFPEDMEVLEEGVAPVSNPPVPPSDEYVTDINVIKLSHPPVHYSQFRYCFKTAIILYISKALSTSQPYSNPEFPDVCWQLILYPGGKREENAGTVSLFLKMSSRKPEQEARVKAEYQFMFLNDNEEKVFTNINVGDFHVEPPNGGHSWGLRNIPRATVERALRNDGSLVIRLEIEIMKDVFKTKPKVHEDPIDNFVSPAMEQILSKSFSTLSLAPIPAVEPTLEFTDDLPENMEVIIVEKDVPPKIYDEFDAELIN</sequence>
<reference evidence="2 3" key="1">
    <citation type="journal article" date="2003" name="PLoS Biol.">
        <title>The genome sequence of Caenorhabditis briggsae: a platform for comparative genomics.</title>
        <authorList>
            <person name="Stein L.D."/>
            <person name="Bao Z."/>
            <person name="Blasiar D."/>
            <person name="Blumenthal T."/>
            <person name="Brent M.R."/>
            <person name="Chen N."/>
            <person name="Chinwalla A."/>
            <person name="Clarke L."/>
            <person name="Clee C."/>
            <person name="Coghlan A."/>
            <person name="Coulson A."/>
            <person name="D'Eustachio P."/>
            <person name="Fitch D.H."/>
            <person name="Fulton L.A."/>
            <person name="Fulton R.E."/>
            <person name="Griffiths-Jones S."/>
            <person name="Harris T.W."/>
            <person name="Hillier L.W."/>
            <person name="Kamath R."/>
            <person name="Kuwabara P.E."/>
            <person name="Mardis E.R."/>
            <person name="Marra M.A."/>
            <person name="Miner T.L."/>
            <person name="Minx P."/>
            <person name="Mullikin J.C."/>
            <person name="Plumb R.W."/>
            <person name="Rogers J."/>
            <person name="Schein J.E."/>
            <person name="Sohrmann M."/>
            <person name="Spieth J."/>
            <person name="Stajich J.E."/>
            <person name="Wei C."/>
            <person name="Willey D."/>
            <person name="Wilson R.K."/>
            <person name="Durbin R."/>
            <person name="Waterston R.H."/>
        </authorList>
    </citation>
    <scope>NUCLEOTIDE SEQUENCE [LARGE SCALE GENOMIC DNA]</scope>
    <source>
        <strain evidence="2 3">AF16</strain>
    </source>
</reference>
<dbReference type="EMBL" id="HE601079">
    <property type="protein sequence ID" value="CAP28506.2"/>
    <property type="molecule type" value="Genomic_DNA"/>
</dbReference>
<dbReference type="Gene3D" id="2.60.210.10">
    <property type="entry name" value="Apoptosis, Tumor Necrosis Factor Receptor Associated Protein 2, Chain A"/>
    <property type="match status" value="1"/>
</dbReference>
<dbReference type="STRING" id="6238.A8X795"/>